<proteinExistence type="inferred from homology"/>
<dbReference type="Pfam" id="PF17188">
    <property type="entry name" value="MucB_RseB_C"/>
    <property type="match status" value="1"/>
</dbReference>
<sequence>MRSVVRYWLPIASLASLASLFAPFAFVTSAVAAPPDARAWLTRIHAAAYERNYQGTLVVSANGVVSSSRIAHFAVGDQSYERVEALDGRQQRVYRVNDSVHTIWPQSGVAVVEDRPAIAKLPAARRSVDPRALDHYDAKLEGVERVAGRDAQVLLLQPKDAWRYAQRLWADRATGLMLRADIVGADRTVLESSAFSAVELGIRPQPDTVTQPIRKLDGYRIVKTQLSPTQLEAEGWALERPVPGFRLAGVVKRPLEAAGKDEVLQAVFTDGLTHVSLFVEPFDGRRDYADLSGQVGATGTLRQRRGLYWITVMGDVPPLTLKAFSEALQRKH</sequence>
<accession>I0HWQ4</accession>
<evidence type="ECO:0000256" key="1">
    <source>
        <dbReference type="ARBA" id="ARBA00004418"/>
    </source>
</evidence>
<dbReference type="HOGENOM" id="CLU_054710_0_1_4"/>
<dbReference type="GO" id="GO:0032885">
    <property type="term" value="P:regulation of polysaccharide biosynthetic process"/>
    <property type="evidence" value="ECO:0007669"/>
    <property type="project" value="TreeGrafter"/>
</dbReference>
<dbReference type="InterPro" id="IPR033436">
    <property type="entry name" value="MucB/RseB_C"/>
</dbReference>
<dbReference type="Gene3D" id="2.50.20.10">
    <property type="entry name" value="Lipoprotein localisation LolA/LolB/LppX"/>
    <property type="match status" value="1"/>
</dbReference>
<dbReference type="RefSeq" id="WP_014430291.1">
    <property type="nucleotide sequence ID" value="NC_017075.1"/>
</dbReference>
<evidence type="ECO:0000313" key="8">
    <source>
        <dbReference type="EMBL" id="BAL97441.1"/>
    </source>
</evidence>
<comment type="similarity">
    <text evidence="2">Belongs to the RseB family.</text>
</comment>
<dbReference type="eggNOG" id="COG3026">
    <property type="taxonomic scope" value="Bacteria"/>
</dbReference>
<keyword evidence="9" id="KW-1185">Reference proteome</keyword>
<evidence type="ECO:0000256" key="5">
    <source>
        <dbReference type="SAM" id="SignalP"/>
    </source>
</evidence>
<feature type="domain" description="MucB/RseB C-terminal" evidence="7">
    <location>
        <begin position="232"/>
        <end position="328"/>
    </location>
</feature>
<dbReference type="AlphaFoldDB" id="I0HWQ4"/>
<dbReference type="Proteomes" id="UP000007883">
    <property type="component" value="Chromosome"/>
</dbReference>
<dbReference type="PIRSF" id="PIRSF005427">
    <property type="entry name" value="RseB"/>
    <property type="match status" value="1"/>
</dbReference>
<keyword evidence="4" id="KW-0574">Periplasm</keyword>
<comment type="subcellular location">
    <subcellularLocation>
        <location evidence="1">Periplasm</location>
    </subcellularLocation>
</comment>
<name>I0HWQ4_RUBGI</name>
<feature type="domain" description="MucB/RseB N-terminal" evidence="6">
    <location>
        <begin position="36"/>
        <end position="211"/>
    </location>
</feature>
<feature type="signal peptide" evidence="5">
    <location>
        <begin position="1"/>
        <end position="32"/>
    </location>
</feature>
<evidence type="ECO:0000313" key="9">
    <source>
        <dbReference type="Proteomes" id="UP000007883"/>
    </source>
</evidence>
<evidence type="ECO:0000256" key="4">
    <source>
        <dbReference type="ARBA" id="ARBA00022764"/>
    </source>
</evidence>
<feature type="chain" id="PRO_5003629358" evidence="5">
    <location>
        <begin position="33"/>
        <end position="332"/>
    </location>
</feature>
<dbReference type="STRING" id="983917.RGE_41050"/>
<evidence type="ECO:0000256" key="2">
    <source>
        <dbReference type="ARBA" id="ARBA00008150"/>
    </source>
</evidence>
<dbReference type="PANTHER" id="PTHR38782">
    <property type="match status" value="1"/>
</dbReference>
<evidence type="ECO:0000259" key="7">
    <source>
        <dbReference type="Pfam" id="PF17188"/>
    </source>
</evidence>
<protein>
    <submittedName>
        <fullName evidence="8">Sigma-E factor negative regulatory protein RseB</fullName>
    </submittedName>
</protein>
<organism evidence="8 9">
    <name type="scientific">Rubrivivax gelatinosus (strain NBRC 100245 / IL144)</name>
    <dbReference type="NCBI Taxonomy" id="983917"/>
    <lineage>
        <taxon>Bacteria</taxon>
        <taxon>Pseudomonadati</taxon>
        <taxon>Pseudomonadota</taxon>
        <taxon>Betaproteobacteria</taxon>
        <taxon>Burkholderiales</taxon>
        <taxon>Sphaerotilaceae</taxon>
        <taxon>Rubrivivax</taxon>
    </lineage>
</organism>
<dbReference type="CDD" id="cd16327">
    <property type="entry name" value="RseB"/>
    <property type="match status" value="1"/>
</dbReference>
<evidence type="ECO:0000256" key="3">
    <source>
        <dbReference type="ARBA" id="ARBA00022729"/>
    </source>
</evidence>
<dbReference type="InterPro" id="IPR005588">
    <property type="entry name" value="MucB_RseB"/>
</dbReference>
<reference evidence="8 9" key="1">
    <citation type="journal article" date="2012" name="J. Bacteriol.">
        <title>Complete genome sequence of phototrophic betaproteobacterium Rubrivivax gelatinosus IL144.</title>
        <authorList>
            <person name="Nagashima S."/>
            <person name="Kamimura A."/>
            <person name="Shimizu T."/>
            <person name="Nakamura-isaki S."/>
            <person name="Aono E."/>
            <person name="Sakamoto K."/>
            <person name="Ichikawa N."/>
            <person name="Nakazawa H."/>
            <person name="Sekine M."/>
            <person name="Yamazaki S."/>
            <person name="Fujita N."/>
            <person name="Shimada K."/>
            <person name="Hanada S."/>
            <person name="Nagashima K.V.P."/>
        </authorList>
    </citation>
    <scope>NUCLEOTIDE SEQUENCE [LARGE SCALE GENOMIC DNA]</scope>
    <source>
        <strain evidence="9">NBRC 100245 / IL144</strain>
    </source>
</reference>
<evidence type="ECO:0000259" key="6">
    <source>
        <dbReference type="Pfam" id="PF03888"/>
    </source>
</evidence>
<dbReference type="PANTHER" id="PTHR38782:SF1">
    <property type="entry name" value="SIGMA-E FACTOR REGULATORY PROTEIN RSEB"/>
    <property type="match status" value="1"/>
</dbReference>
<dbReference type="InterPro" id="IPR038484">
    <property type="entry name" value="MucB/RseB_C_sf"/>
</dbReference>
<dbReference type="EMBL" id="AP012320">
    <property type="protein sequence ID" value="BAL97441.1"/>
    <property type="molecule type" value="Genomic_DNA"/>
</dbReference>
<dbReference type="Gene3D" id="3.30.200.100">
    <property type="entry name" value="MucB/RseB, C-terminal domain"/>
    <property type="match status" value="1"/>
</dbReference>
<gene>
    <name evidence="8" type="primary">rseB</name>
    <name evidence="8" type="ordered locus">RGE_41050</name>
</gene>
<dbReference type="GO" id="GO:0045152">
    <property type="term" value="F:antisigma factor binding"/>
    <property type="evidence" value="ECO:0007669"/>
    <property type="project" value="TreeGrafter"/>
</dbReference>
<dbReference type="GO" id="GO:0030288">
    <property type="term" value="C:outer membrane-bounded periplasmic space"/>
    <property type="evidence" value="ECO:0007669"/>
    <property type="project" value="TreeGrafter"/>
</dbReference>
<dbReference type="Pfam" id="PF03888">
    <property type="entry name" value="MucB_RseB"/>
    <property type="match status" value="1"/>
</dbReference>
<keyword evidence="3 5" id="KW-0732">Signal</keyword>
<dbReference type="KEGG" id="rge:RGE_41050"/>
<dbReference type="InterPro" id="IPR033434">
    <property type="entry name" value="MucB/RseB_N"/>
</dbReference>
<dbReference type="PATRIC" id="fig|983917.3.peg.4005"/>